<evidence type="ECO:0000313" key="2">
    <source>
        <dbReference type="EMBL" id="WAH42380.1"/>
    </source>
</evidence>
<accession>A0ABY6ZKG3</accession>
<sequence>MPNDELKEFLTEMEDRIRYDIHEVANQLKDIQSQVNTLSQQVNNLEKIIRIVDQNNAGTLSGIRIDTRLIKDALEK</sequence>
<dbReference type="EMBL" id="CP104067">
    <property type="protein sequence ID" value="WAH42380.1"/>
    <property type="molecule type" value="Genomic_DNA"/>
</dbReference>
<evidence type="ECO:0000256" key="1">
    <source>
        <dbReference type="SAM" id="Coils"/>
    </source>
</evidence>
<name>A0ABY6ZKG3_9BACL</name>
<feature type="coiled-coil region" evidence="1">
    <location>
        <begin position="21"/>
        <end position="55"/>
    </location>
</feature>
<dbReference type="RefSeq" id="WP_268006262.1">
    <property type="nucleotide sequence ID" value="NZ_BSUT01000001.1"/>
</dbReference>
<keyword evidence="3" id="KW-1185">Reference proteome</keyword>
<reference evidence="2" key="1">
    <citation type="submission" date="2022-08" db="EMBL/GenBank/DDBJ databases">
        <title>Alicyclobacillus fastidiosus DSM 17978, complete genome.</title>
        <authorList>
            <person name="Wang Q."/>
            <person name="Cai R."/>
            <person name="Wang Z."/>
        </authorList>
    </citation>
    <scope>NUCLEOTIDE SEQUENCE</scope>
    <source>
        <strain evidence="2">DSM 17978</strain>
    </source>
</reference>
<gene>
    <name evidence="2" type="ORF">NZD89_02420</name>
</gene>
<evidence type="ECO:0000313" key="3">
    <source>
        <dbReference type="Proteomes" id="UP001164761"/>
    </source>
</evidence>
<dbReference type="Proteomes" id="UP001164761">
    <property type="component" value="Chromosome"/>
</dbReference>
<proteinExistence type="predicted"/>
<keyword evidence="1" id="KW-0175">Coiled coil</keyword>
<organism evidence="2 3">
    <name type="scientific">Alicyclobacillus fastidiosus</name>
    <dbReference type="NCBI Taxonomy" id="392011"/>
    <lineage>
        <taxon>Bacteria</taxon>
        <taxon>Bacillati</taxon>
        <taxon>Bacillota</taxon>
        <taxon>Bacilli</taxon>
        <taxon>Bacillales</taxon>
        <taxon>Alicyclobacillaceae</taxon>
        <taxon>Alicyclobacillus</taxon>
    </lineage>
</organism>
<protein>
    <submittedName>
        <fullName evidence="2">Uncharacterized protein</fullName>
    </submittedName>
</protein>